<organism evidence="1 2">
    <name type="scientific">Leucogyrophana mollusca</name>
    <dbReference type="NCBI Taxonomy" id="85980"/>
    <lineage>
        <taxon>Eukaryota</taxon>
        <taxon>Fungi</taxon>
        <taxon>Dikarya</taxon>
        <taxon>Basidiomycota</taxon>
        <taxon>Agaricomycotina</taxon>
        <taxon>Agaricomycetes</taxon>
        <taxon>Agaricomycetidae</taxon>
        <taxon>Boletales</taxon>
        <taxon>Boletales incertae sedis</taxon>
        <taxon>Leucogyrophana</taxon>
    </lineage>
</organism>
<reference evidence="1" key="1">
    <citation type="journal article" date="2021" name="New Phytol.">
        <title>Evolutionary innovations through gain and loss of genes in the ectomycorrhizal Boletales.</title>
        <authorList>
            <person name="Wu G."/>
            <person name="Miyauchi S."/>
            <person name="Morin E."/>
            <person name="Kuo A."/>
            <person name="Drula E."/>
            <person name="Varga T."/>
            <person name="Kohler A."/>
            <person name="Feng B."/>
            <person name="Cao Y."/>
            <person name="Lipzen A."/>
            <person name="Daum C."/>
            <person name="Hundley H."/>
            <person name="Pangilinan J."/>
            <person name="Johnson J."/>
            <person name="Barry K."/>
            <person name="LaButti K."/>
            <person name="Ng V."/>
            <person name="Ahrendt S."/>
            <person name="Min B."/>
            <person name="Choi I.G."/>
            <person name="Park H."/>
            <person name="Plett J.M."/>
            <person name="Magnuson J."/>
            <person name="Spatafora J.W."/>
            <person name="Nagy L.G."/>
            <person name="Henrissat B."/>
            <person name="Grigoriev I.V."/>
            <person name="Yang Z.L."/>
            <person name="Xu J."/>
            <person name="Martin F.M."/>
        </authorList>
    </citation>
    <scope>NUCLEOTIDE SEQUENCE</scope>
    <source>
        <strain evidence="1">KUC20120723A-06</strain>
    </source>
</reference>
<accession>A0ACB8AYW6</accession>
<sequence>MGDSRRCGGSPLALQLATKGVPNGFPEESARQEPKPEQESVFCGAAGTHGARIGASQTM</sequence>
<protein>
    <submittedName>
        <fullName evidence="1">Uncharacterized protein</fullName>
    </submittedName>
</protein>
<keyword evidence="2" id="KW-1185">Reference proteome</keyword>
<evidence type="ECO:0000313" key="1">
    <source>
        <dbReference type="EMBL" id="KAH7918607.1"/>
    </source>
</evidence>
<comment type="caution">
    <text evidence="1">The sequence shown here is derived from an EMBL/GenBank/DDBJ whole genome shotgun (WGS) entry which is preliminary data.</text>
</comment>
<evidence type="ECO:0000313" key="2">
    <source>
        <dbReference type="Proteomes" id="UP000790709"/>
    </source>
</evidence>
<gene>
    <name evidence="1" type="ORF">BV22DRAFT_1041637</name>
</gene>
<dbReference type="EMBL" id="MU266759">
    <property type="protein sequence ID" value="KAH7918607.1"/>
    <property type="molecule type" value="Genomic_DNA"/>
</dbReference>
<proteinExistence type="predicted"/>
<name>A0ACB8AYW6_9AGAM</name>
<dbReference type="Proteomes" id="UP000790709">
    <property type="component" value="Unassembled WGS sequence"/>
</dbReference>